<dbReference type="InterPro" id="IPR036271">
    <property type="entry name" value="Tet_transcr_reg_TetR-rel_C_sf"/>
</dbReference>
<dbReference type="AlphaFoldDB" id="A0A502CQI8"/>
<reference evidence="6 7" key="1">
    <citation type="journal article" date="2019" name="Environ. Microbiol.">
        <title>Species interactions and distinct microbial communities in high Arctic permafrost affected cryosols are associated with the CH4 and CO2 gas fluxes.</title>
        <authorList>
            <person name="Altshuler I."/>
            <person name="Hamel J."/>
            <person name="Turney S."/>
            <person name="Magnuson E."/>
            <person name="Levesque R."/>
            <person name="Greer C."/>
            <person name="Whyte L.G."/>
        </authorList>
    </citation>
    <scope>NUCLEOTIDE SEQUENCE [LARGE SCALE GENOMIC DNA]</scope>
    <source>
        <strain evidence="6 7">S9.3A</strain>
    </source>
</reference>
<accession>A0A502CQI8</accession>
<organism evidence="6 7">
    <name type="scientific">Pedococcus bigeumensis</name>
    <dbReference type="NCBI Taxonomy" id="433644"/>
    <lineage>
        <taxon>Bacteria</taxon>
        <taxon>Bacillati</taxon>
        <taxon>Actinomycetota</taxon>
        <taxon>Actinomycetes</taxon>
        <taxon>Micrococcales</taxon>
        <taxon>Intrasporangiaceae</taxon>
        <taxon>Pedococcus</taxon>
    </lineage>
</organism>
<dbReference type="Proteomes" id="UP000317722">
    <property type="component" value="Unassembled WGS sequence"/>
</dbReference>
<dbReference type="Pfam" id="PF02909">
    <property type="entry name" value="TetR_C_1"/>
    <property type="match status" value="1"/>
</dbReference>
<evidence type="ECO:0000313" key="7">
    <source>
        <dbReference type="Proteomes" id="UP000317722"/>
    </source>
</evidence>
<keyword evidence="2 4" id="KW-0238">DNA-binding</keyword>
<comment type="caution">
    <text evidence="6">The sequence shown here is derived from an EMBL/GenBank/DDBJ whole genome shotgun (WGS) entry which is preliminary data.</text>
</comment>
<feature type="domain" description="HTH tetR-type" evidence="5">
    <location>
        <begin position="15"/>
        <end position="75"/>
    </location>
</feature>
<dbReference type="EMBL" id="RCZM01000005">
    <property type="protein sequence ID" value="TPG15148.1"/>
    <property type="molecule type" value="Genomic_DNA"/>
</dbReference>
<dbReference type="Gene3D" id="1.10.357.10">
    <property type="entry name" value="Tetracycline Repressor, domain 2"/>
    <property type="match status" value="1"/>
</dbReference>
<dbReference type="InterPro" id="IPR004111">
    <property type="entry name" value="Repressor_TetR_C"/>
</dbReference>
<dbReference type="GO" id="GO:0045892">
    <property type="term" value="P:negative regulation of DNA-templated transcription"/>
    <property type="evidence" value="ECO:0007669"/>
    <property type="project" value="InterPro"/>
</dbReference>
<dbReference type="PANTHER" id="PTHR30055">
    <property type="entry name" value="HTH-TYPE TRANSCRIPTIONAL REGULATOR RUTR"/>
    <property type="match status" value="1"/>
</dbReference>
<evidence type="ECO:0000256" key="3">
    <source>
        <dbReference type="ARBA" id="ARBA00023163"/>
    </source>
</evidence>
<dbReference type="InterPro" id="IPR050109">
    <property type="entry name" value="HTH-type_TetR-like_transc_reg"/>
</dbReference>
<dbReference type="OrthoDB" id="2570341at2"/>
<feature type="DNA-binding region" description="H-T-H motif" evidence="4">
    <location>
        <begin position="38"/>
        <end position="57"/>
    </location>
</feature>
<dbReference type="Gene3D" id="1.10.10.60">
    <property type="entry name" value="Homeodomain-like"/>
    <property type="match status" value="1"/>
</dbReference>
<dbReference type="InterPro" id="IPR009057">
    <property type="entry name" value="Homeodomain-like_sf"/>
</dbReference>
<dbReference type="SUPFAM" id="SSF46689">
    <property type="entry name" value="Homeodomain-like"/>
    <property type="match status" value="1"/>
</dbReference>
<evidence type="ECO:0000256" key="4">
    <source>
        <dbReference type="PROSITE-ProRule" id="PRU00335"/>
    </source>
</evidence>
<evidence type="ECO:0000256" key="1">
    <source>
        <dbReference type="ARBA" id="ARBA00023015"/>
    </source>
</evidence>
<dbReference type="GO" id="GO:0003700">
    <property type="term" value="F:DNA-binding transcription factor activity"/>
    <property type="evidence" value="ECO:0007669"/>
    <property type="project" value="TreeGrafter"/>
</dbReference>
<protein>
    <submittedName>
        <fullName evidence="6">TetR/AcrR family transcriptional regulator</fullName>
    </submittedName>
</protein>
<proteinExistence type="predicted"/>
<sequence length="233" mass="25420">MWGVEAPGRRGPKPGRSIQEIGEAAVALADREGLGAVSMKAVAQALGLTTMSLYRYVDSKDELYAVMLDIAYGPPDMSVTARGGWRGRLERWARAIAAVRLAHPWSVLIPLTEPPATPNATAWTECGLQAFAGTKLTSQQQLSSMLLVDGYVQHHIRQSLQLGFISETGESQDGGDDYPQNLAQLVDPVRFPRIVAAAREAMMDDDEDFFETELDFGLRTILDGVAELVDRTS</sequence>
<dbReference type="PROSITE" id="PS50977">
    <property type="entry name" value="HTH_TETR_2"/>
    <property type="match status" value="1"/>
</dbReference>
<keyword evidence="7" id="KW-1185">Reference proteome</keyword>
<dbReference type="InterPro" id="IPR001647">
    <property type="entry name" value="HTH_TetR"/>
</dbReference>
<name>A0A502CQI8_9MICO</name>
<keyword evidence="1" id="KW-0805">Transcription regulation</keyword>
<dbReference type="GO" id="GO:0000976">
    <property type="term" value="F:transcription cis-regulatory region binding"/>
    <property type="evidence" value="ECO:0007669"/>
    <property type="project" value="TreeGrafter"/>
</dbReference>
<evidence type="ECO:0000313" key="6">
    <source>
        <dbReference type="EMBL" id="TPG15148.1"/>
    </source>
</evidence>
<keyword evidence="3" id="KW-0804">Transcription</keyword>
<gene>
    <name evidence="6" type="ORF">EAH86_15295</name>
</gene>
<evidence type="ECO:0000259" key="5">
    <source>
        <dbReference type="PROSITE" id="PS50977"/>
    </source>
</evidence>
<dbReference type="Pfam" id="PF00440">
    <property type="entry name" value="TetR_N"/>
    <property type="match status" value="1"/>
</dbReference>
<dbReference type="PANTHER" id="PTHR30055:SF151">
    <property type="entry name" value="TRANSCRIPTIONAL REGULATORY PROTEIN"/>
    <property type="match status" value="1"/>
</dbReference>
<dbReference type="SUPFAM" id="SSF48498">
    <property type="entry name" value="Tetracyclin repressor-like, C-terminal domain"/>
    <property type="match status" value="1"/>
</dbReference>
<evidence type="ECO:0000256" key="2">
    <source>
        <dbReference type="ARBA" id="ARBA00023125"/>
    </source>
</evidence>